<gene>
    <name evidence="2" type="ORF">PHISCL_05208</name>
</gene>
<dbReference type="GO" id="GO:0016829">
    <property type="term" value="F:lyase activity"/>
    <property type="evidence" value="ECO:0007669"/>
    <property type="project" value="UniProtKB-KW"/>
</dbReference>
<name>A0A3A2ZHG8_9EURO</name>
<protein>
    <submittedName>
        <fullName evidence="2">Lactoylglutathione lyase Glo1</fullName>
    </submittedName>
</protein>
<dbReference type="OrthoDB" id="16820at2759"/>
<evidence type="ECO:0000313" key="2">
    <source>
        <dbReference type="EMBL" id="RJE22476.1"/>
    </source>
</evidence>
<dbReference type="Gene3D" id="3.10.180.10">
    <property type="entry name" value="2,3-Dihydroxybiphenyl 1,2-Dioxygenase, domain 1"/>
    <property type="match status" value="1"/>
</dbReference>
<dbReference type="PANTHER" id="PTHR10374">
    <property type="entry name" value="LACTOYLGLUTATHIONE LYASE GLYOXALASE I"/>
    <property type="match status" value="1"/>
</dbReference>
<dbReference type="Pfam" id="PF00903">
    <property type="entry name" value="Glyoxalase"/>
    <property type="match status" value="1"/>
</dbReference>
<dbReference type="InterPro" id="IPR004360">
    <property type="entry name" value="Glyas_Fos-R_dOase_dom"/>
</dbReference>
<dbReference type="PROSITE" id="PS51819">
    <property type="entry name" value="VOC"/>
    <property type="match status" value="1"/>
</dbReference>
<sequence>MNTGPFTIYYLGYPPPNTNQDTLQSWAEETSNIHTLTQTLGLLELYHIHGSEKQVEEGGIEMSTGNQVPNLGFGHLGFTVPDVPATVERLRKDGVRIVKELGSIGRETVPLSQFEAERGVGVGEISEEYARFWRQIACVADPDGYIIELLPQNMQ</sequence>
<evidence type="ECO:0000313" key="3">
    <source>
        <dbReference type="Proteomes" id="UP000266188"/>
    </source>
</evidence>
<proteinExistence type="predicted"/>
<dbReference type="SUPFAM" id="SSF54593">
    <property type="entry name" value="Glyoxalase/Bleomycin resistance protein/Dihydroxybiphenyl dioxygenase"/>
    <property type="match status" value="1"/>
</dbReference>
<dbReference type="InterPro" id="IPR029068">
    <property type="entry name" value="Glyas_Bleomycin-R_OHBP_Dase"/>
</dbReference>
<reference evidence="3" key="1">
    <citation type="submission" date="2017-02" db="EMBL/GenBank/DDBJ databases">
        <authorList>
            <person name="Tafer H."/>
            <person name="Lopandic K."/>
        </authorList>
    </citation>
    <scope>NUCLEOTIDE SEQUENCE [LARGE SCALE GENOMIC DNA]</scope>
    <source>
        <strain evidence="3">CBS 366.77</strain>
    </source>
</reference>
<keyword evidence="2" id="KW-0456">Lyase</keyword>
<feature type="domain" description="VOC" evidence="1">
    <location>
        <begin position="10"/>
        <end position="152"/>
    </location>
</feature>
<dbReference type="InterPro" id="IPR037523">
    <property type="entry name" value="VOC_core"/>
</dbReference>
<evidence type="ECO:0000259" key="1">
    <source>
        <dbReference type="PROSITE" id="PS51819"/>
    </source>
</evidence>
<dbReference type="EMBL" id="MVGC01000167">
    <property type="protein sequence ID" value="RJE22476.1"/>
    <property type="molecule type" value="Genomic_DNA"/>
</dbReference>
<comment type="caution">
    <text evidence="2">The sequence shown here is derived from an EMBL/GenBank/DDBJ whole genome shotgun (WGS) entry which is preliminary data.</text>
</comment>
<dbReference type="PANTHER" id="PTHR10374:SF19">
    <property type="entry name" value="LYASE (GLO1), PUTATIVE (AFU_ORTHOLOGUE AFUA_2G13550)-RELATED"/>
    <property type="match status" value="1"/>
</dbReference>
<keyword evidence="3" id="KW-1185">Reference proteome</keyword>
<accession>A0A3A2ZHG8</accession>
<dbReference type="STRING" id="2070753.A0A3A2ZHG8"/>
<dbReference type="Proteomes" id="UP000266188">
    <property type="component" value="Unassembled WGS sequence"/>
</dbReference>
<organism evidence="2 3">
    <name type="scientific">Aspergillus sclerotialis</name>
    <dbReference type="NCBI Taxonomy" id="2070753"/>
    <lineage>
        <taxon>Eukaryota</taxon>
        <taxon>Fungi</taxon>
        <taxon>Dikarya</taxon>
        <taxon>Ascomycota</taxon>
        <taxon>Pezizomycotina</taxon>
        <taxon>Eurotiomycetes</taxon>
        <taxon>Eurotiomycetidae</taxon>
        <taxon>Eurotiales</taxon>
        <taxon>Aspergillaceae</taxon>
        <taxon>Aspergillus</taxon>
        <taxon>Aspergillus subgen. Polypaecilum</taxon>
    </lineage>
</organism>
<dbReference type="AlphaFoldDB" id="A0A3A2ZHG8"/>